<dbReference type="AlphaFoldDB" id="A0A8D8RXM2"/>
<dbReference type="CDD" id="cd00167">
    <property type="entry name" value="SANT"/>
    <property type="match status" value="1"/>
</dbReference>
<feature type="compositionally biased region" description="Polar residues" evidence="2">
    <location>
        <begin position="68"/>
        <end position="77"/>
    </location>
</feature>
<feature type="region of interest" description="Disordered" evidence="2">
    <location>
        <begin position="1"/>
        <end position="35"/>
    </location>
</feature>
<comment type="subcellular location">
    <subcellularLocation>
        <location evidence="1">Nucleus</location>
    </subcellularLocation>
</comment>
<dbReference type="SUPFAM" id="SSF46689">
    <property type="entry name" value="Homeodomain-like"/>
    <property type="match status" value="1"/>
</dbReference>
<dbReference type="EMBL" id="HBUF01190495">
    <property type="protein sequence ID" value="CAG6658223.1"/>
    <property type="molecule type" value="Transcribed_RNA"/>
</dbReference>
<dbReference type="InterPro" id="IPR009057">
    <property type="entry name" value="Homeodomain-like_sf"/>
</dbReference>
<feature type="domain" description="Myb-like" evidence="3">
    <location>
        <begin position="189"/>
        <end position="238"/>
    </location>
</feature>
<dbReference type="GO" id="GO:0005634">
    <property type="term" value="C:nucleus"/>
    <property type="evidence" value="ECO:0007669"/>
    <property type="project" value="UniProtKB-SubCell"/>
</dbReference>
<evidence type="ECO:0000259" key="3">
    <source>
        <dbReference type="SMART" id="SM00717"/>
    </source>
</evidence>
<evidence type="ECO:0000256" key="2">
    <source>
        <dbReference type="SAM" id="MobiDB-lite"/>
    </source>
</evidence>
<dbReference type="SMART" id="SM00717">
    <property type="entry name" value="SANT"/>
    <property type="match status" value="1"/>
</dbReference>
<feature type="region of interest" description="Disordered" evidence="2">
    <location>
        <begin position="406"/>
        <end position="453"/>
    </location>
</feature>
<dbReference type="EMBL" id="HBUF01190482">
    <property type="protein sequence ID" value="CAG6658156.1"/>
    <property type="molecule type" value="Transcribed_RNA"/>
</dbReference>
<name>A0A8D8RXM2_9HEMI</name>
<proteinExistence type="predicted"/>
<evidence type="ECO:0000256" key="1">
    <source>
        <dbReference type="ARBA" id="ARBA00004123"/>
    </source>
</evidence>
<evidence type="ECO:0000313" key="4">
    <source>
        <dbReference type="EMBL" id="CAG6658156.1"/>
    </source>
</evidence>
<reference evidence="4" key="1">
    <citation type="submission" date="2021-05" db="EMBL/GenBank/DDBJ databases">
        <authorList>
            <person name="Alioto T."/>
            <person name="Alioto T."/>
            <person name="Gomez Garrido J."/>
        </authorList>
    </citation>
    <scope>NUCLEOTIDE SEQUENCE</scope>
</reference>
<dbReference type="Gene3D" id="1.10.10.60">
    <property type="entry name" value="Homeodomain-like"/>
    <property type="match status" value="1"/>
</dbReference>
<dbReference type="InterPro" id="IPR001005">
    <property type="entry name" value="SANT/Myb"/>
</dbReference>
<feature type="region of interest" description="Disordered" evidence="2">
    <location>
        <begin position="66"/>
        <end position="118"/>
    </location>
</feature>
<feature type="compositionally biased region" description="Low complexity" evidence="2">
    <location>
        <begin position="432"/>
        <end position="453"/>
    </location>
</feature>
<sequence length="524" mass="60728">MLKIRTPWNLNEEATPPEGPTCSVPSDPSSLVNDISKPVAPLKASSTSMYIKSNDDFLLSIFEEDTAESSSKPNTAGSPFKQPYPVSLKQTNHQSGSKKPLRKKKRKHEETILSTNEDYREDDISLHMEVEQAVMPENPPYKRRPYSGKPRRQRSRKEDVPLAERIRNRLITVRKKEAIEESQGDVNPDSEPWCEEEKMNLLRGLKEVGHFDYELLQTYVPTRSTDQVKKFFWCHKARHKAKVSYRKHFKPNTSYIMRRTSADNLDVTVSFRRNRTNPDPPLFSQGEHGDWWSCFLADIEHQTEPEYLRGRRNLMRRIHRRAGLGHALYMIREYEEHPSAEETGGVDLKLAYHFLWACFTQQTPPPIDPTTRSFLVSQYDVLVQSSLTNSKMVAFMDNFKRDIDDYTMRDPLDTPATEDEERHFTKKGKSKSQASPYQPSPSPSESQAESEQANLELWSGGRQRGWYSKFCSLKKRSYRDANFLFKHSLDDNEPIENQVCPSAEFLRNSIFNPLSIIPMDILKK</sequence>
<protein>
    <recommendedName>
        <fullName evidence="3">Myb-like domain-containing protein</fullName>
    </recommendedName>
</protein>
<accession>A0A8D8RXM2</accession>
<feature type="compositionally biased region" description="Basic residues" evidence="2">
    <location>
        <begin position="141"/>
        <end position="155"/>
    </location>
</feature>
<organism evidence="4">
    <name type="scientific">Cacopsylla melanoneura</name>
    <dbReference type="NCBI Taxonomy" id="428564"/>
    <lineage>
        <taxon>Eukaryota</taxon>
        <taxon>Metazoa</taxon>
        <taxon>Ecdysozoa</taxon>
        <taxon>Arthropoda</taxon>
        <taxon>Hexapoda</taxon>
        <taxon>Insecta</taxon>
        <taxon>Pterygota</taxon>
        <taxon>Neoptera</taxon>
        <taxon>Paraneoptera</taxon>
        <taxon>Hemiptera</taxon>
        <taxon>Sternorrhyncha</taxon>
        <taxon>Psylloidea</taxon>
        <taxon>Psyllidae</taxon>
        <taxon>Psyllinae</taxon>
        <taxon>Cacopsylla</taxon>
    </lineage>
</organism>
<feature type="region of interest" description="Disordered" evidence="2">
    <location>
        <begin position="131"/>
        <end position="159"/>
    </location>
</feature>
<feature type="compositionally biased region" description="Polar residues" evidence="2">
    <location>
        <begin position="23"/>
        <end position="33"/>
    </location>
</feature>
<feature type="compositionally biased region" description="Polar residues" evidence="2">
    <location>
        <begin position="88"/>
        <end position="97"/>
    </location>
</feature>